<comment type="caution">
    <text evidence="2">The sequence shown here is derived from an EMBL/GenBank/DDBJ whole genome shotgun (WGS) entry which is preliminary data.</text>
</comment>
<accession>A0ABQ3UR34</accession>
<dbReference type="Gene3D" id="3.40.50.1820">
    <property type="entry name" value="alpha/beta hydrolase"/>
    <property type="match status" value="1"/>
</dbReference>
<dbReference type="EMBL" id="BNJG01000001">
    <property type="protein sequence ID" value="GHO54905.1"/>
    <property type="molecule type" value="Genomic_DNA"/>
</dbReference>
<dbReference type="PANTHER" id="PTHR42103">
    <property type="entry name" value="ALPHA/BETA-HYDROLASES SUPERFAMILY PROTEIN"/>
    <property type="match status" value="1"/>
</dbReference>
<reference evidence="2 3" key="1">
    <citation type="journal article" date="2021" name="Int. J. Syst. Evol. Microbiol.">
        <title>Reticulibacter mediterranei gen. nov., sp. nov., within the new family Reticulibacteraceae fam. nov., and Ktedonospora formicarum gen. nov., sp. nov., Ktedonobacter robiniae sp. nov., Dictyobacter formicarum sp. nov. and Dictyobacter arantiisoli sp. nov., belonging to the class Ktedonobacteria.</title>
        <authorList>
            <person name="Yabe S."/>
            <person name="Zheng Y."/>
            <person name="Wang C.M."/>
            <person name="Sakai Y."/>
            <person name="Abe K."/>
            <person name="Yokota A."/>
            <person name="Donadio S."/>
            <person name="Cavaletti L."/>
            <person name="Monciardini P."/>
        </authorList>
    </citation>
    <scope>NUCLEOTIDE SEQUENCE [LARGE SCALE GENOMIC DNA]</scope>
    <source>
        <strain evidence="2 3">SOSP1-30</strain>
    </source>
</reference>
<proteinExistence type="predicted"/>
<dbReference type="SUPFAM" id="SSF53474">
    <property type="entry name" value="alpha/beta-Hydrolases"/>
    <property type="match status" value="1"/>
</dbReference>
<dbReference type="Pfam" id="PF00561">
    <property type="entry name" value="Abhydrolase_1"/>
    <property type="match status" value="1"/>
</dbReference>
<dbReference type="RefSeq" id="WP_201371563.1">
    <property type="nucleotide sequence ID" value="NZ_BNJG01000001.1"/>
</dbReference>
<feature type="domain" description="AB hydrolase-1" evidence="1">
    <location>
        <begin position="38"/>
        <end position="144"/>
    </location>
</feature>
<dbReference type="Proteomes" id="UP000654345">
    <property type="component" value="Unassembled WGS sequence"/>
</dbReference>
<keyword evidence="3" id="KW-1185">Reference proteome</keyword>
<organism evidence="2 3">
    <name type="scientific">Ktedonobacter robiniae</name>
    <dbReference type="NCBI Taxonomy" id="2778365"/>
    <lineage>
        <taxon>Bacteria</taxon>
        <taxon>Bacillati</taxon>
        <taxon>Chloroflexota</taxon>
        <taxon>Ktedonobacteria</taxon>
        <taxon>Ktedonobacterales</taxon>
        <taxon>Ktedonobacteraceae</taxon>
        <taxon>Ktedonobacter</taxon>
    </lineage>
</organism>
<dbReference type="PANTHER" id="PTHR42103:SF2">
    <property type="entry name" value="AB HYDROLASE-1 DOMAIN-CONTAINING PROTEIN"/>
    <property type="match status" value="1"/>
</dbReference>
<evidence type="ECO:0000259" key="1">
    <source>
        <dbReference type="Pfam" id="PF00561"/>
    </source>
</evidence>
<dbReference type="InterPro" id="IPR029058">
    <property type="entry name" value="AB_hydrolase_fold"/>
</dbReference>
<dbReference type="InterPro" id="IPR000073">
    <property type="entry name" value="AB_hydrolase_1"/>
</dbReference>
<evidence type="ECO:0000313" key="2">
    <source>
        <dbReference type="EMBL" id="GHO54905.1"/>
    </source>
</evidence>
<gene>
    <name evidence="2" type="ORF">KSB_33800</name>
</gene>
<sequence length="224" mass="24336">MTLSAPAERAISFYSKGQPAFILEGVVHEPLQKMQLAPVVILCHPQPASSNMNDSLLVVLARALALAGMYAVRFNFRGVGRSQGQQTDGRLEPLDLAGAIDMALSLPGANPAKLCVVGHGFGAYIGLLYAPFDQRVRTLVSVSLPLFRATSGFPRPFERPKLFVTGEFDEICPLYKLEPFVEQQSGPKGIKVITGARHLMRGFEEPAVLAILNYINKWASMPGV</sequence>
<name>A0ABQ3UR34_9CHLR</name>
<evidence type="ECO:0000313" key="3">
    <source>
        <dbReference type="Proteomes" id="UP000654345"/>
    </source>
</evidence>
<protein>
    <recommendedName>
        <fullName evidence="1">AB hydrolase-1 domain-containing protein</fullName>
    </recommendedName>
</protein>